<dbReference type="InterPro" id="IPR013320">
    <property type="entry name" value="ConA-like_dom_sf"/>
</dbReference>
<dbReference type="GO" id="GO:0005975">
    <property type="term" value="P:carbohydrate metabolic process"/>
    <property type="evidence" value="ECO:0007669"/>
    <property type="project" value="InterPro"/>
</dbReference>
<feature type="signal peptide" evidence="4">
    <location>
        <begin position="1"/>
        <end position="22"/>
    </location>
</feature>
<protein>
    <submittedName>
        <fullName evidence="6">Concanavalin A-like lectin/glucanase domain-containing protein</fullName>
    </submittedName>
</protein>
<dbReference type="InterPro" id="IPR008263">
    <property type="entry name" value="GH16_AS"/>
</dbReference>
<reference evidence="7" key="1">
    <citation type="journal article" date="2018" name="Nat. Microbiol.">
        <title>Leveraging single-cell genomics to expand the fungal tree of life.</title>
        <authorList>
            <person name="Ahrendt S.R."/>
            <person name="Quandt C.A."/>
            <person name="Ciobanu D."/>
            <person name="Clum A."/>
            <person name="Salamov A."/>
            <person name="Andreopoulos B."/>
            <person name="Cheng J.F."/>
            <person name="Woyke T."/>
            <person name="Pelin A."/>
            <person name="Henrissat B."/>
            <person name="Reynolds N.K."/>
            <person name="Benny G.L."/>
            <person name="Smith M.E."/>
            <person name="James T.Y."/>
            <person name="Grigoriev I.V."/>
        </authorList>
    </citation>
    <scope>NUCLEOTIDE SEQUENCE [LARGE SCALE GENOMIC DNA]</scope>
    <source>
        <strain evidence="7">RSA 1356</strain>
    </source>
</reference>
<accession>A0A4P9XHS1</accession>
<dbReference type="PROSITE" id="PS51762">
    <property type="entry name" value="GH16_2"/>
    <property type="match status" value="1"/>
</dbReference>
<dbReference type="Gene3D" id="2.60.120.200">
    <property type="match status" value="1"/>
</dbReference>
<organism evidence="6 7">
    <name type="scientific">Thamnocephalis sphaerospora</name>
    <dbReference type="NCBI Taxonomy" id="78915"/>
    <lineage>
        <taxon>Eukaryota</taxon>
        <taxon>Fungi</taxon>
        <taxon>Fungi incertae sedis</taxon>
        <taxon>Zoopagomycota</taxon>
        <taxon>Zoopagomycotina</taxon>
        <taxon>Zoopagomycetes</taxon>
        <taxon>Zoopagales</taxon>
        <taxon>Sigmoideomycetaceae</taxon>
        <taxon>Thamnocephalis</taxon>
    </lineage>
</organism>
<dbReference type="GO" id="GO:0004553">
    <property type="term" value="F:hydrolase activity, hydrolyzing O-glycosyl compounds"/>
    <property type="evidence" value="ECO:0007669"/>
    <property type="project" value="InterPro"/>
</dbReference>
<keyword evidence="1" id="KW-0378">Hydrolase</keyword>
<dbReference type="Proteomes" id="UP000271241">
    <property type="component" value="Unassembled WGS sequence"/>
</dbReference>
<dbReference type="STRING" id="78915.A0A4P9XHS1"/>
<evidence type="ECO:0000256" key="4">
    <source>
        <dbReference type="SAM" id="SignalP"/>
    </source>
</evidence>
<dbReference type="SUPFAM" id="SSF49899">
    <property type="entry name" value="Concanavalin A-like lectins/glucanases"/>
    <property type="match status" value="1"/>
</dbReference>
<dbReference type="Pfam" id="PF00722">
    <property type="entry name" value="Glyco_hydro_16"/>
    <property type="match status" value="1"/>
</dbReference>
<keyword evidence="2" id="KW-0326">Glycosidase</keyword>
<feature type="domain" description="GH16" evidence="5">
    <location>
        <begin position="86"/>
        <end position="288"/>
    </location>
</feature>
<sequence length="288" mass="31715">MQIDVRAVLFLLVTVLATGAIASVVRLHHASDSAATDVSVANLPNASDPAAAVPIDSNVAHQLNTNASALQESSINKRQSCAPITYDFDSASDLIALTDSNFDNNFCSENARIADGNLVLRLTPECGPSIGPTYEFREGKVEARIRTGRTSGVVTSLYLRSGVGPDGNQDEIDIEFVGKDPSRFQTFFWVNGKRGQSGPVYHDVGQDTSADYHVYGVDYRADSISWQLDGETVRTLRRSEAEIFPDQPQRFKVTLWDGSSYDDWAGKSDKSQFPQYAYFDWIKFTPHC</sequence>
<dbReference type="PRINTS" id="PR00737">
    <property type="entry name" value="GLHYDRLASE16"/>
</dbReference>
<gene>
    <name evidence="6" type="ORF">THASP1DRAFT_32930</name>
</gene>
<proteinExistence type="predicted"/>
<keyword evidence="6" id="KW-0430">Lectin</keyword>
<evidence type="ECO:0000259" key="5">
    <source>
        <dbReference type="PROSITE" id="PS51762"/>
    </source>
</evidence>
<feature type="active site" description="Nucleophile" evidence="3">
    <location>
        <position position="171"/>
    </location>
</feature>
<evidence type="ECO:0000256" key="3">
    <source>
        <dbReference type="PIRSR" id="PIRSR608264-1"/>
    </source>
</evidence>
<dbReference type="PROSITE" id="PS01034">
    <property type="entry name" value="GH16_1"/>
    <property type="match status" value="1"/>
</dbReference>
<keyword evidence="7" id="KW-1185">Reference proteome</keyword>
<evidence type="ECO:0000313" key="7">
    <source>
        <dbReference type="Proteomes" id="UP000271241"/>
    </source>
</evidence>
<dbReference type="InterPro" id="IPR000757">
    <property type="entry name" value="Beta-glucanase-like"/>
</dbReference>
<feature type="chain" id="PRO_5020802344" evidence="4">
    <location>
        <begin position="23"/>
        <end position="288"/>
    </location>
</feature>
<feature type="active site" description="Proton donor" evidence="3">
    <location>
        <position position="175"/>
    </location>
</feature>
<dbReference type="AlphaFoldDB" id="A0A4P9XHS1"/>
<dbReference type="PANTHER" id="PTHR31062">
    <property type="entry name" value="XYLOGLUCAN ENDOTRANSGLUCOSYLASE/HYDROLASE PROTEIN 8-RELATED"/>
    <property type="match status" value="1"/>
</dbReference>
<evidence type="ECO:0000313" key="6">
    <source>
        <dbReference type="EMBL" id="RKP05232.1"/>
    </source>
</evidence>
<dbReference type="EMBL" id="KZ993208">
    <property type="protein sequence ID" value="RKP05232.1"/>
    <property type="molecule type" value="Genomic_DNA"/>
</dbReference>
<evidence type="ECO:0000256" key="1">
    <source>
        <dbReference type="ARBA" id="ARBA00022801"/>
    </source>
</evidence>
<dbReference type="InterPro" id="IPR044791">
    <property type="entry name" value="Beta-glucanase/XTH"/>
</dbReference>
<evidence type="ECO:0000256" key="2">
    <source>
        <dbReference type="ARBA" id="ARBA00023295"/>
    </source>
</evidence>
<dbReference type="OrthoDB" id="4781at2759"/>
<dbReference type="GO" id="GO:0030246">
    <property type="term" value="F:carbohydrate binding"/>
    <property type="evidence" value="ECO:0007669"/>
    <property type="project" value="UniProtKB-KW"/>
</dbReference>
<name>A0A4P9XHS1_9FUNG</name>
<keyword evidence="4" id="KW-0732">Signal</keyword>
<dbReference type="InterPro" id="IPR008264">
    <property type="entry name" value="Beta_glucanase"/>
</dbReference>